<organism evidence="10 11">
    <name type="scientific">Acanthaster planci</name>
    <name type="common">Crown-of-thorns starfish</name>
    <dbReference type="NCBI Taxonomy" id="133434"/>
    <lineage>
        <taxon>Eukaryota</taxon>
        <taxon>Metazoa</taxon>
        <taxon>Echinodermata</taxon>
        <taxon>Eleutherozoa</taxon>
        <taxon>Asterozoa</taxon>
        <taxon>Asteroidea</taxon>
        <taxon>Valvatacea</taxon>
        <taxon>Valvatida</taxon>
        <taxon>Acanthasteridae</taxon>
        <taxon>Acanthaster</taxon>
    </lineage>
</organism>
<evidence type="ECO:0000256" key="1">
    <source>
        <dbReference type="ARBA" id="ARBA00004141"/>
    </source>
</evidence>
<comment type="subcellular location">
    <subcellularLocation>
        <location evidence="1">Membrane</location>
        <topology evidence="1">Multi-pass membrane protein</topology>
    </subcellularLocation>
</comment>
<keyword evidence="3 9" id="KW-0813">Transport</keyword>
<evidence type="ECO:0000256" key="9">
    <source>
        <dbReference type="RuleBase" id="RU000488"/>
    </source>
</evidence>
<keyword evidence="7 8" id="KW-0472">Membrane</keyword>
<proteinExistence type="inferred from homology"/>
<keyword evidence="10" id="KW-1185">Reference proteome</keyword>
<dbReference type="OMA" id="TTRFGAY"/>
<keyword evidence="5" id="KW-0677">Repeat</keyword>
<evidence type="ECO:0000256" key="6">
    <source>
        <dbReference type="ARBA" id="ARBA00022989"/>
    </source>
</evidence>
<evidence type="ECO:0000313" key="11">
    <source>
        <dbReference type="RefSeq" id="XP_022084885.1"/>
    </source>
</evidence>
<dbReference type="PRINTS" id="PR00784">
    <property type="entry name" value="MTUNCOUPLING"/>
</dbReference>
<keyword evidence="6" id="KW-1133">Transmembrane helix</keyword>
<sequence>MPHAEIHTDVHELHTQRNGRWYFGGLASAGACCFTHPLDLIKVHLQTQQKVKYRASTMAVYVVRNQGILALYNGLSASICRQMSYSLTRFGLYETIKHWMTADNPTKPLPFYQKVMLAAGAGACGGLVGAPADMINVRMQNDIKLAADKRRNYKHAFDGLWRVYRYEGFRSLFNGASMATVRAVLMTIGQISLYDQFKQILLTTSFFKDNIITHFTASIMAGFCATLLTQPTDVMKTRLMNAPPGQYKNFMDCLWTTAKLGPMGFYKGFIPAFVRLAPQTILTFVFFEQLRLNFGIVIYINDNKNKS</sequence>
<evidence type="ECO:0000313" key="13">
    <source>
        <dbReference type="RefSeq" id="XP_022084887.1"/>
    </source>
</evidence>
<dbReference type="RefSeq" id="XP_022084887.1">
    <property type="nucleotide sequence ID" value="XM_022229195.1"/>
</dbReference>
<dbReference type="OrthoDB" id="448427at2759"/>
<dbReference type="Gene3D" id="1.50.40.10">
    <property type="entry name" value="Mitochondrial carrier domain"/>
    <property type="match status" value="1"/>
</dbReference>
<dbReference type="GeneID" id="110976146"/>
<dbReference type="GO" id="GO:0055085">
    <property type="term" value="P:transmembrane transport"/>
    <property type="evidence" value="ECO:0007669"/>
    <property type="project" value="InterPro"/>
</dbReference>
<keyword evidence="4 8" id="KW-0812">Transmembrane</keyword>
<dbReference type="InterPro" id="IPR018108">
    <property type="entry name" value="MCP_transmembrane"/>
</dbReference>
<protein>
    <submittedName>
        <fullName evidence="11 12">Mitochondrial dicarboxylate carrier-like</fullName>
    </submittedName>
</protein>
<feature type="repeat" description="Solcar" evidence="8">
    <location>
        <begin position="209"/>
        <end position="293"/>
    </location>
</feature>
<evidence type="ECO:0000313" key="10">
    <source>
        <dbReference type="Proteomes" id="UP000694845"/>
    </source>
</evidence>
<evidence type="ECO:0000256" key="5">
    <source>
        <dbReference type="ARBA" id="ARBA00022737"/>
    </source>
</evidence>
<dbReference type="PROSITE" id="PS50920">
    <property type="entry name" value="SOLCAR"/>
    <property type="match status" value="3"/>
</dbReference>
<evidence type="ECO:0000256" key="7">
    <source>
        <dbReference type="ARBA" id="ARBA00023136"/>
    </source>
</evidence>
<name>A0A8B7XXX0_ACAPL</name>
<gene>
    <name evidence="11 12 13" type="primary">LOC110976146</name>
</gene>
<evidence type="ECO:0000256" key="2">
    <source>
        <dbReference type="ARBA" id="ARBA00006375"/>
    </source>
</evidence>
<dbReference type="GO" id="GO:0016020">
    <property type="term" value="C:membrane"/>
    <property type="evidence" value="ECO:0007669"/>
    <property type="project" value="UniProtKB-SubCell"/>
</dbReference>
<evidence type="ECO:0000256" key="3">
    <source>
        <dbReference type="ARBA" id="ARBA00022448"/>
    </source>
</evidence>
<dbReference type="Pfam" id="PF00153">
    <property type="entry name" value="Mito_carr"/>
    <property type="match status" value="3"/>
</dbReference>
<dbReference type="AlphaFoldDB" id="A0A8B7XXX0"/>
<feature type="repeat" description="Solcar" evidence="8">
    <location>
        <begin position="19"/>
        <end position="99"/>
    </location>
</feature>
<dbReference type="Proteomes" id="UP000694845">
    <property type="component" value="Unplaced"/>
</dbReference>
<dbReference type="InterPro" id="IPR002067">
    <property type="entry name" value="MCP"/>
</dbReference>
<accession>A0A8B7XXX0</accession>
<reference evidence="11 12" key="1">
    <citation type="submission" date="2025-04" db="UniProtKB">
        <authorList>
            <consortium name="RefSeq"/>
        </authorList>
    </citation>
    <scope>IDENTIFICATION</scope>
</reference>
<feature type="repeat" description="Solcar" evidence="8">
    <location>
        <begin position="109"/>
        <end position="200"/>
    </location>
</feature>
<dbReference type="SUPFAM" id="SSF103506">
    <property type="entry name" value="Mitochondrial carrier"/>
    <property type="match status" value="1"/>
</dbReference>
<comment type="similarity">
    <text evidence="2 9">Belongs to the mitochondrial carrier (TC 2.A.29) family.</text>
</comment>
<dbReference type="KEGG" id="aplc:110976146"/>
<dbReference type="InterPro" id="IPR050391">
    <property type="entry name" value="Mito_Metabolite_Transporter"/>
</dbReference>
<dbReference type="RefSeq" id="XP_022084886.1">
    <property type="nucleotide sequence ID" value="XM_022229194.1"/>
</dbReference>
<evidence type="ECO:0000313" key="12">
    <source>
        <dbReference type="RefSeq" id="XP_022084886.1"/>
    </source>
</evidence>
<dbReference type="InterPro" id="IPR023395">
    <property type="entry name" value="MCP_dom_sf"/>
</dbReference>
<dbReference type="RefSeq" id="XP_022084885.1">
    <property type="nucleotide sequence ID" value="XM_022229193.1"/>
</dbReference>
<evidence type="ECO:0000256" key="8">
    <source>
        <dbReference type="PROSITE-ProRule" id="PRU00282"/>
    </source>
</evidence>
<evidence type="ECO:0000256" key="4">
    <source>
        <dbReference type="ARBA" id="ARBA00022692"/>
    </source>
</evidence>
<dbReference type="PANTHER" id="PTHR45618">
    <property type="entry name" value="MITOCHONDRIAL DICARBOXYLATE CARRIER-RELATED"/>
    <property type="match status" value="1"/>
</dbReference>